<protein>
    <submittedName>
        <fullName evidence="2">DUF1638 domain-containing protein</fullName>
    </submittedName>
</protein>
<evidence type="ECO:0000313" key="2">
    <source>
        <dbReference type="EMBL" id="GAA0564668.1"/>
    </source>
</evidence>
<reference evidence="2 3" key="1">
    <citation type="journal article" date="2019" name="Int. J. Syst. Evol. Microbiol.">
        <title>The Global Catalogue of Microorganisms (GCM) 10K type strain sequencing project: providing services to taxonomists for standard genome sequencing and annotation.</title>
        <authorList>
            <consortium name="The Broad Institute Genomics Platform"/>
            <consortium name="The Broad Institute Genome Sequencing Center for Infectious Disease"/>
            <person name="Wu L."/>
            <person name="Ma J."/>
        </authorList>
    </citation>
    <scope>NUCLEOTIDE SEQUENCE [LARGE SCALE GENOMIC DNA]</scope>
    <source>
        <strain evidence="2 3">JCM 15089</strain>
    </source>
</reference>
<comment type="caution">
    <text evidence="2">The sequence shown here is derived from an EMBL/GenBank/DDBJ whole genome shotgun (WGS) entry which is preliminary data.</text>
</comment>
<gene>
    <name evidence="2" type="ORF">GCM10008942_11290</name>
</gene>
<proteinExistence type="predicted"/>
<organism evidence="2 3">
    <name type="scientific">Rhizomicrobium electricum</name>
    <dbReference type="NCBI Taxonomy" id="480070"/>
    <lineage>
        <taxon>Bacteria</taxon>
        <taxon>Pseudomonadati</taxon>
        <taxon>Pseudomonadota</taxon>
        <taxon>Alphaproteobacteria</taxon>
        <taxon>Micropepsales</taxon>
        <taxon>Micropepsaceae</taxon>
        <taxon>Rhizomicrobium</taxon>
    </lineage>
</organism>
<feature type="domain" description="DUF1638" evidence="1">
    <location>
        <begin position="35"/>
        <end position="214"/>
    </location>
</feature>
<dbReference type="RefSeq" id="WP_166933746.1">
    <property type="nucleotide sequence ID" value="NZ_BAAADD010000003.1"/>
</dbReference>
<dbReference type="InterPro" id="IPR012437">
    <property type="entry name" value="DUF1638"/>
</dbReference>
<keyword evidence="3" id="KW-1185">Reference proteome</keyword>
<dbReference type="EMBL" id="BAAADD010000003">
    <property type="protein sequence ID" value="GAA0564668.1"/>
    <property type="molecule type" value="Genomic_DNA"/>
</dbReference>
<dbReference type="Pfam" id="PF07796">
    <property type="entry name" value="DUF1638"/>
    <property type="match status" value="1"/>
</dbReference>
<evidence type="ECO:0000259" key="1">
    <source>
        <dbReference type="Pfam" id="PF07796"/>
    </source>
</evidence>
<dbReference type="Proteomes" id="UP001499951">
    <property type="component" value="Unassembled WGS sequence"/>
</dbReference>
<sequence length="245" mass="26550">MTARPKLCVIACPSLRPELEQVAAETGAGISIHYLEMALHSRSAEALREALQTAIDTTTGCDTIAVGYGLCNRGIIGIAARDIPLVLPRAHDCIGLLLGSTARYLDELDREPGTYFQSAGWLKAAREAGESGEFTFGPNSNASFERLAARYGDEAARYLIQELEGFTKHYKRLAYVTTPVEGSSALASEARSIAAKRGLEYHGLHGDTGWLCRLLSGPWPEEEFLTVRPGQQVRLASGERLIEAA</sequence>
<evidence type="ECO:0000313" key="3">
    <source>
        <dbReference type="Proteomes" id="UP001499951"/>
    </source>
</evidence>
<name>A0ABN1EDZ5_9PROT</name>
<accession>A0ABN1EDZ5</accession>